<keyword evidence="3" id="KW-1185">Reference proteome</keyword>
<dbReference type="Proteomes" id="UP001589627">
    <property type="component" value="Unassembled WGS sequence"/>
</dbReference>
<accession>A0ABV5YLZ7</accession>
<name>A0ABV5YLZ7_9ACTN</name>
<reference evidence="2 3" key="1">
    <citation type="submission" date="2024-09" db="EMBL/GenBank/DDBJ databases">
        <authorList>
            <person name="Sun Q."/>
            <person name="Mori K."/>
        </authorList>
    </citation>
    <scope>NUCLEOTIDE SEQUENCE [LARGE SCALE GENOMIC DNA]</scope>
    <source>
        <strain evidence="2 3">TBRC 0563</strain>
    </source>
</reference>
<feature type="non-terminal residue" evidence="2">
    <location>
        <position position="1"/>
    </location>
</feature>
<protein>
    <recommendedName>
        <fullName evidence="4">Acyltransferase</fullName>
    </recommendedName>
</protein>
<evidence type="ECO:0008006" key="4">
    <source>
        <dbReference type="Google" id="ProtNLM"/>
    </source>
</evidence>
<sequence length="81" mass="8414">IVLVTVGCAALAVVLSSGAVRGVFRWAVEPRLDWLFHPRVSPPAGSVPRPAGVADRGTPAGPGRTGPVRPRDPARSSPPDR</sequence>
<feature type="region of interest" description="Disordered" evidence="1">
    <location>
        <begin position="39"/>
        <end position="81"/>
    </location>
</feature>
<dbReference type="EMBL" id="JBHLZP010000249">
    <property type="protein sequence ID" value="MFB9836075.1"/>
    <property type="molecule type" value="Genomic_DNA"/>
</dbReference>
<evidence type="ECO:0000256" key="1">
    <source>
        <dbReference type="SAM" id="MobiDB-lite"/>
    </source>
</evidence>
<proteinExistence type="predicted"/>
<comment type="caution">
    <text evidence="2">The sequence shown here is derived from an EMBL/GenBank/DDBJ whole genome shotgun (WGS) entry which is preliminary data.</text>
</comment>
<organism evidence="2 3">
    <name type="scientific">Actinoallomurus acaciae</name>
    <dbReference type="NCBI Taxonomy" id="502577"/>
    <lineage>
        <taxon>Bacteria</taxon>
        <taxon>Bacillati</taxon>
        <taxon>Actinomycetota</taxon>
        <taxon>Actinomycetes</taxon>
        <taxon>Streptosporangiales</taxon>
        <taxon>Thermomonosporaceae</taxon>
        <taxon>Actinoallomurus</taxon>
    </lineage>
</organism>
<evidence type="ECO:0000313" key="2">
    <source>
        <dbReference type="EMBL" id="MFB9836075.1"/>
    </source>
</evidence>
<gene>
    <name evidence="2" type="ORF">ACFFNX_28230</name>
</gene>
<evidence type="ECO:0000313" key="3">
    <source>
        <dbReference type="Proteomes" id="UP001589627"/>
    </source>
</evidence>
<feature type="compositionally biased region" description="Low complexity" evidence="1">
    <location>
        <begin position="56"/>
        <end position="68"/>
    </location>
</feature>
<feature type="compositionally biased region" description="Basic and acidic residues" evidence="1">
    <location>
        <begin position="69"/>
        <end position="81"/>
    </location>
</feature>